<proteinExistence type="predicted"/>
<evidence type="ECO:0000313" key="3">
    <source>
        <dbReference type="Proteomes" id="UP000067711"/>
    </source>
</evidence>
<reference evidence="2 3" key="1">
    <citation type="submission" date="2015-12" db="EMBL/GenBank/DDBJ databases">
        <title>Diversity of Burkholderia near neighbor genomes.</title>
        <authorList>
            <person name="Sahl J."/>
            <person name="Wagner D."/>
            <person name="Keim P."/>
        </authorList>
    </citation>
    <scope>NUCLEOTIDE SEQUENCE [LARGE SCALE GENOMIC DNA]</scope>
    <source>
        <strain evidence="2 3">BDU8</strain>
    </source>
</reference>
<accession>A0A1B4G452</accession>
<organism evidence="2 3">
    <name type="scientific">Burkholderia mayonis</name>
    <dbReference type="NCBI Taxonomy" id="1385591"/>
    <lineage>
        <taxon>Bacteria</taxon>
        <taxon>Pseudomonadati</taxon>
        <taxon>Pseudomonadota</taxon>
        <taxon>Betaproteobacteria</taxon>
        <taxon>Burkholderiales</taxon>
        <taxon>Burkholderiaceae</taxon>
        <taxon>Burkholderia</taxon>
        <taxon>pseudomallei group</taxon>
    </lineage>
</organism>
<evidence type="ECO:0000256" key="1">
    <source>
        <dbReference type="SAM" id="MobiDB-lite"/>
    </source>
</evidence>
<feature type="region of interest" description="Disordered" evidence="1">
    <location>
        <begin position="80"/>
        <end position="108"/>
    </location>
</feature>
<protein>
    <submittedName>
        <fullName evidence="2">Uncharacterized protein</fullName>
    </submittedName>
</protein>
<name>A0A1B4G452_9BURK</name>
<sequence length="108" mass="12460">MHCVIDIHNIAFQGSTTSNFHDDSSKISDMSLLDEWASHVRHISLIHGGLERIGPLHLGRQQSVNVERKPQFFRIPGQKNTLAKSRRPKHSKNMLNVSRKRHLQGEYR</sequence>
<evidence type="ECO:0000313" key="2">
    <source>
        <dbReference type="EMBL" id="AOJ10684.1"/>
    </source>
</evidence>
<feature type="compositionally biased region" description="Basic residues" evidence="1">
    <location>
        <begin position="84"/>
        <end position="102"/>
    </location>
</feature>
<dbReference type="AlphaFoldDB" id="A0A1B4G452"/>
<dbReference type="EMBL" id="CP013389">
    <property type="protein sequence ID" value="AOJ10684.1"/>
    <property type="molecule type" value="Genomic_DNA"/>
</dbReference>
<dbReference type="Proteomes" id="UP000067711">
    <property type="component" value="Chromosome 1"/>
</dbReference>
<gene>
    <name evidence="2" type="ORF">WS71_26320</name>
</gene>